<dbReference type="GO" id="GO:0020037">
    <property type="term" value="F:heme binding"/>
    <property type="evidence" value="ECO:0007669"/>
    <property type="project" value="InterPro"/>
</dbReference>
<evidence type="ECO:0008006" key="2">
    <source>
        <dbReference type="Google" id="ProtNLM"/>
    </source>
</evidence>
<dbReference type="SUPFAM" id="SSF46626">
    <property type="entry name" value="Cytochrome c"/>
    <property type="match status" value="1"/>
</dbReference>
<gene>
    <name evidence="1" type="ORF">MNB_ARC-1_966</name>
</gene>
<reference evidence="1" key="1">
    <citation type="submission" date="2018-10" db="EMBL/GenBank/DDBJ databases">
        <authorList>
            <person name="Aoki K."/>
        </authorList>
    </citation>
    <scope>NUCLEOTIDE SEQUENCE</scope>
</reference>
<protein>
    <recommendedName>
        <fullName evidence="2">Cytochrome c domain-containing protein</fullName>
    </recommendedName>
</protein>
<accession>A0A3B1E0G0</accession>
<organism evidence="1">
    <name type="scientific">hydrothermal vent metagenome</name>
    <dbReference type="NCBI Taxonomy" id="652676"/>
    <lineage>
        <taxon>unclassified sequences</taxon>
        <taxon>metagenomes</taxon>
        <taxon>ecological metagenomes</taxon>
    </lineage>
</organism>
<name>A0A3B1E0G0_9ZZZZ</name>
<dbReference type="GO" id="GO:0009055">
    <property type="term" value="F:electron transfer activity"/>
    <property type="evidence" value="ECO:0007669"/>
    <property type="project" value="InterPro"/>
</dbReference>
<evidence type="ECO:0000313" key="1">
    <source>
        <dbReference type="EMBL" id="VAY86322.1"/>
    </source>
</evidence>
<dbReference type="EMBL" id="UOYO01000005">
    <property type="protein sequence ID" value="VAY86322.1"/>
    <property type="molecule type" value="Genomic_DNA"/>
</dbReference>
<dbReference type="AlphaFoldDB" id="A0A3B1E0G0"/>
<dbReference type="InterPro" id="IPR036909">
    <property type="entry name" value="Cyt_c-like_dom_sf"/>
</dbReference>
<sequence>MKFIIFIILAIYSYSTPLSKQAKEGKKYYLEAKCQKCHLQDKKFITKGNKVTNIKKLKSWVSSCGTNFRVSWFPQDEALVVKYLNEIHYHYKK</sequence>
<proteinExistence type="predicted"/>